<evidence type="ECO:0008006" key="4">
    <source>
        <dbReference type="Google" id="ProtNLM"/>
    </source>
</evidence>
<feature type="compositionally biased region" description="Basic and acidic residues" evidence="1">
    <location>
        <begin position="88"/>
        <end position="120"/>
    </location>
</feature>
<protein>
    <recommendedName>
        <fullName evidence="4">HTH psq-type domain-containing protein</fullName>
    </recommendedName>
</protein>
<dbReference type="AlphaFoldDB" id="A0A8K0CY99"/>
<gene>
    <name evidence="2" type="ORF">ILUMI_13160</name>
</gene>
<name>A0A8K0CY99_IGNLU</name>
<organism evidence="2 3">
    <name type="scientific">Ignelater luminosus</name>
    <name type="common">Cucubano</name>
    <name type="synonym">Pyrophorus luminosus</name>
    <dbReference type="NCBI Taxonomy" id="2038154"/>
    <lineage>
        <taxon>Eukaryota</taxon>
        <taxon>Metazoa</taxon>
        <taxon>Ecdysozoa</taxon>
        <taxon>Arthropoda</taxon>
        <taxon>Hexapoda</taxon>
        <taxon>Insecta</taxon>
        <taxon>Pterygota</taxon>
        <taxon>Neoptera</taxon>
        <taxon>Endopterygota</taxon>
        <taxon>Coleoptera</taxon>
        <taxon>Polyphaga</taxon>
        <taxon>Elateriformia</taxon>
        <taxon>Elateroidea</taxon>
        <taxon>Elateridae</taxon>
        <taxon>Agrypninae</taxon>
        <taxon>Pyrophorini</taxon>
        <taxon>Ignelater</taxon>
    </lineage>
</organism>
<accession>A0A8K0CY99</accession>
<dbReference type="Gene3D" id="1.10.10.60">
    <property type="entry name" value="Homeodomain-like"/>
    <property type="match status" value="1"/>
</dbReference>
<sequence>MSVCVSANRAAFKVVLFYLNELMKLIDTALNEIKTNNLSLRAATKRYDLPKSTLAFKLTNPGYKDSCGPAPILSAQEELALEKTNSNEIKEQVSNKEENKTNRVDTDESKQEQDSNEEQNKTKRLTFFKILFLKNRSRKTRRENISKAIHLTVDTSHNLNKDDNDHFLCHICYKEESETDEDEEIEHEDNEDVDNPLKRIKTKVIIYMKCIKTTTARYLHIRKL</sequence>
<feature type="region of interest" description="Disordered" evidence="1">
    <location>
        <begin position="84"/>
        <end position="120"/>
    </location>
</feature>
<dbReference type="EMBL" id="VTPC01008292">
    <property type="protein sequence ID" value="KAF2893013.1"/>
    <property type="molecule type" value="Genomic_DNA"/>
</dbReference>
<reference evidence="2" key="1">
    <citation type="submission" date="2019-08" db="EMBL/GenBank/DDBJ databases">
        <title>The genome of the North American firefly Photinus pyralis.</title>
        <authorList>
            <consortium name="Photinus pyralis genome working group"/>
            <person name="Fallon T.R."/>
            <person name="Sander Lower S.E."/>
            <person name="Weng J.-K."/>
        </authorList>
    </citation>
    <scope>NUCLEOTIDE SEQUENCE</scope>
    <source>
        <strain evidence="2">TRF0915ILg1</strain>
        <tissue evidence="2">Whole body</tissue>
    </source>
</reference>
<comment type="caution">
    <text evidence="2">The sequence shown here is derived from an EMBL/GenBank/DDBJ whole genome shotgun (WGS) entry which is preliminary data.</text>
</comment>
<proteinExistence type="predicted"/>
<dbReference type="Proteomes" id="UP000801492">
    <property type="component" value="Unassembled WGS sequence"/>
</dbReference>
<evidence type="ECO:0000313" key="2">
    <source>
        <dbReference type="EMBL" id="KAF2893013.1"/>
    </source>
</evidence>
<keyword evidence="3" id="KW-1185">Reference proteome</keyword>
<evidence type="ECO:0000313" key="3">
    <source>
        <dbReference type="Proteomes" id="UP000801492"/>
    </source>
</evidence>
<dbReference type="OrthoDB" id="6768588at2759"/>
<evidence type="ECO:0000256" key="1">
    <source>
        <dbReference type="SAM" id="MobiDB-lite"/>
    </source>
</evidence>